<dbReference type="RefSeq" id="WP_206822794.1">
    <property type="nucleotide sequence ID" value="NZ_JAEMWU010000001.1"/>
</dbReference>
<dbReference type="SUPFAM" id="SSF52540">
    <property type="entry name" value="P-loop containing nucleoside triphosphate hydrolases"/>
    <property type="match status" value="1"/>
</dbReference>
<dbReference type="AlphaFoldDB" id="A0A939DTW3"/>
<dbReference type="PANTHER" id="PTHR43581:SF2">
    <property type="entry name" value="EXCINUCLEASE ATPASE SUBUNIT"/>
    <property type="match status" value="1"/>
</dbReference>
<dbReference type="Gene3D" id="3.40.50.300">
    <property type="entry name" value="P-loop containing nucleotide triphosphate hydrolases"/>
    <property type="match status" value="1"/>
</dbReference>
<reference evidence="2" key="1">
    <citation type="submission" date="2020-12" db="EMBL/GenBank/DDBJ databases">
        <title>PHA producing bacteria isolated from mangrove.</title>
        <authorList>
            <person name="Zheng W."/>
            <person name="Yu S."/>
            <person name="Huang Y."/>
        </authorList>
    </citation>
    <scope>NUCLEOTIDE SEQUENCE</scope>
    <source>
        <strain evidence="2">GN8-5</strain>
    </source>
</reference>
<organism evidence="2 3">
    <name type="scientific">Microbacterium esteraromaticum</name>
    <dbReference type="NCBI Taxonomy" id="57043"/>
    <lineage>
        <taxon>Bacteria</taxon>
        <taxon>Bacillati</taxon>
        <taxon>Actinomycetota</taxon>
        <taxon>Actinomycetes</taxon>
        <taxon>Micrococcales</taxon>
        <taxon>Microbacteriaceae</taxon>
        <taxon>Microbacterium</taxon>
    </lineage>
</organism>
<dbReference type="Pfam" id="PF13175">
    <property type="entry name" value="AAA_15"/>
    <property type="match status" value="1"/>
</dbReference>
<sequence>MLWQVNDFKGVRSAQLDTRSGKTTILTGINSSGKSSIIQSLLLLAQSLHSEGPLVLNGPLVRLGEATDLVREASGGNAITINMELKAERNEELLHGRELQATFSLSPKPDGSTLTPTRIEIIPGDNATPPLVLEHAHSRTGDRNRAEDLLRGIGTVDALRLKSMIDGAPDLLRTYVILQGLRPIGVIQFKQPDSLRDSYRRAIQAVLDGRQQAASKKSSNTSSSRVAGATLINEFVRHASRAAGRSKDHPARALLEEHGFSRGTMPPHLLDRMWGRLSLREKDLLLDAAAQERQRRDFIFLPVRGSLWGHGSVADGLLEGILEVTLGDTYVALQAVENAMEALGERVQYLGPLRDEPRVVWNHWNEIAKGLPVGTRGEYSAAVLSRAQTTLVPYRSSDGEDQVRSLNTAVDHWLSYLKIGETVSARSHGKLGVGLDLIVDGHTRDLTSVGVGVSQALPLVVGVLAAPRDAIFIIEQPELHLHPAVQARLADFLITARPDMSIIIETHSDAFVTRIRRRVAEDQVAPDSVDIIFVEPGDGGSTARTLNVTEFGDLTEWPSGFLSSAEEDVRAILMANIARSTAS</sequence>
<dbReference type="InterPro" id="IPR027417">
    <property type="entry name" value="P-loop_NTPase"/>
</dbReference>
<dbReference type="InterPro" id="IPR051396">
    <property type="entry name" value="Bact_Antivir_Def_Nuclease"/>
</dbReference>
<accession>A0A939DTW3</accession>
<protein>
    <submittedName>
        <fullName evidence="2">AAA family ATPase</fullName>
    </submittedName>
</protein>
<dbReference type="EMBL" id="JAEMWU010000001">
    <property type="protein sequence ID" value="MBN8205105.1"/>
    <property type="molecule type" value="Genomic_DNA"/>
</dbReference>
<dbReference type="PANTHER" id="PTHR43581">
    <property type="entry name" value="ATP/GTP PHOSPHATASE"/>
    <property type="match status" value="1"/>
</dbReference>
<dbReference type="Proteomes" id="UP000664385">
    <property type="component" value="Unassembled WGS sequence"/>
</dbReference>
<evidence type="ECO:0000313" key="2">
    <source>
        <dbReference type="EMBL" id="MBN8205105.1"/>
    </source>
</evidence>
<proteinExistence type="predicted"/>
<comment type="caution">
    <text evidence="2">The sequence shown here is derived from an EMBL/GenBank/DDBJ whole genome shotgun (WGS) entry which is preliminary data.</text>
</comment>
<gene>
    <name evidence="2" type="ORF">JF543_03915</name>
</gene>
<evidence type="ECO:0000313" key="3">
    <source>
        <dbReference type="Proteomes" id="UP000664385"/>
    </source>
</evidence>
<dbReference type="InterPro" id="IPR041685">
    <property type="entry name" value="AAA_GajA/Old/RecF-like"/>
</dbReference>
<evidence type="ECO:0000259" key="1">
    <source>
        <dbReference type="Pfam" id="PF13175"/>
    </source>
</evidence>
<name>A0A939DTW3_9MICO</name>
<feature type="domain" description="Endonuclease GajA/Old nuclease/RecF-like AAA" evidence="1">
    <location>
        <begin position="433"/>
        <end position="512"/>
    </location>
</feature>